<dbReference type="PANTHER" id="PTHR35201">
    <property type="entry name" value="TERPENE SYNTHASE"/>
    <property type="match status" value="1"/>
</dbReference>
<evidence type="ECO:0000313" key="2">
    <source>
        <dbReference type="EMBL" id="RXK81690.1"/>
    </source>
</evidence>
<dbReference type="PANTHER" id="PTHR35201:SF4">
    <property type="entry name" value="BETA-PINACENE SYNTHASE-RELATED"/>
    <property type="match status" value="1"/>
</dbReference>
<keyword evidence="3" id="KW-1185">Reference proteome</keyword>
<dbReference type="GO" id="GO:0010333">
    <property type="term" value="F:terpene synthase activity"/>
    <property type="evidence" value="ECO:0007669"/>
    <property type="project" value="InterPro"/>
</dbReference>
<comment type="cofactor">
    <cofactor evidence="1">
        <name>Mg(2+)</name>
        <dbReference type="ChEBI" id="CHEBI:18420"/>
    </cofactor>
</comment>
<dbReference type="Proteomes" id="UP000290545">
    <property type="component" value="Unassembled WGS sequence"/>
</dbReference>
<keyword evidence="1" id="KW-0460">Magnesium</keyword>
<dbReference type="GO" id="GO:0046872">
    <property type="term" value="F:metal ion binding"/>
    <property type="evidence" value="ECO:0007669"/>
    <property type="project" value="UniProtKB-KW"/>
</dbReference>
<dbReference type="EMBL" id="SDHZ01000003">
    <property type="protein sequence ID" value="RXK81690.1"/>
    <property type="molecule type" value="Genomic_DNA"/>
</dbReference>
<keyword evidence="1" id="KW-0479">Metal-binding</keyword>
<accession>A0A4V1M9M1</accession>
<name>A0A4V1M9M1_9BACT</name>
<dbReference type="InterPro" id="IPR034686">
    <property type="entry name" value="Terpene_cyclase-like_2"/>
</dbReference>
<comment type="caution">
    <text evidence="2">The sequence shown here is derived from an EMBL/GenBank/DDBJ whole genome shotgun (WGS) entry which is preliminary data.</text>
</comment>
<dbReference type="SFLD" id="SFLDG01020">
    <property type="entry name" value="Terpene_Cyclase_Like_2"/>
    <property type="match status" value="1"/>
</dbReference>
<evidence type="ECO:0000313" key="3">
    <source>
        <dbReference type="Proteomes" id="UP000290545"/>
    </source>
</evidence>
<dbReference type="SUPFAM" id="SSF48576">
    <property type="entry name" value="Terpenoid synthases"/>
    <property type="match status" value="1"/>
</dbReference>
<dbReference type="SFLD" id="SFLDS00005">
    <property type="entry name" value="Isoprenoid_Synthase_Type_I"/>
    <property type="match status" value="1"/>
</dbReference>
<gene>
    <name evidence="2" type="ORF">ESB13_18000</name>
</gene>
<dbReference type="EC" id="4.2.3.-" evidence="1"/>
<keyword evidence="1" id="KW-0456">Lyase</keyword>
<evidence type="ECO:0000256" key="1">
    <source>
        <dbReference type="RuleBase" id="RU366034"/>
    </source>
</evidence>
<proteinExistence type="inferred from homology"/>
<dbReference type="OrthoDB" id="1223397at2"/>
<comment type="similarity">
    <text evidence="1">Belongs to the terpene synthase family.</text>
</comment>
<reference evidence="2 3" key="1">
    <citation type="submission" date="2019-01" db="EMBL/GenBank/DDBJ databases">
        <title>Filimonas sp. strain TTM-71.</title>
        <authorList>
            <person name="Chen W.-M."/>
        </authorList>
    </citation>
    <scope>NUCLEOTIDE SEQUENCE [LARGE SCALE GENOMIC DNA]</scope>
    <source>
        <strain evidence="2 3">TTM-71</strain>
    </source>
</reference>
<dbReference type="Pfam" id="PF19086">
    <property type="entry name" value="Terpene_syn_C_2"/>
    <property type="match status" value="1"/>
</dbReference>
<sequence>MFDIALFPPPSYPFEPMMSNWCDQVIEDTSNWLQNDYGFLPPKMQEKYQRSNFGKISARCLPKMNSYRHLQVAAKFMLWGTIFDDYYEFAKIDELKCLLLKVKGILDGNSELALDNPLLCILCNIQRDLKELMSDSWINIFTSNVCVWIESMQEETFFKSFDNFPSIDYFYDLRTRTIGVQSYLDLIVMQLPTELPIEVMNSPYFRELYHLSARIFSWCNDFFSLPKDFNREPLNIVYVLQNEYKLDIASAYRMAMKIHDDDVRKFCELADAKPDFGKWQQSVSFFVRLLKTMFRGQNDWYLYDTLRYRMDISQNLDLK</sequence>
<dbReference type="InterPro" id="IPR008949">
    <property type="entry name" value="Isoprenoid_synthase_dom_sf"/>
</dbReference>
<dbReference type="AlphaFoldDB" id="A0A4V1M9M1"/>
<protein>
    <recommendedName>
        <fullName evidence="1">Terpene synthase</fullName>
        <ecNumber evidence="1">4.2.3.-</ecNumber>
    </recommendedName>
</protein>
<dbReference type="Gene3D" id="1.10.600.10">
    <property type="entry name" value="Farnesyl Diphosphate Synthase"/>
    <property type="match status" value="1"/>
</dbReference>
<organism evidence="2 3">
    <name type="scientific">Filimonas effusa</name>
    <dbReference type="NCBI Taxonomy" id="2508721"/>
    <lineage>
        <taxon>Bacteria</taxon>
        <taxon>Pseudomonadati</taxon>
        <taxon>Bacteroidota</taxon>
        <taxon>Chitinophagia</taxon>
        <taxon>Chitinophagales</taxon>
        <taxon>Chitinophagaceae</taxon>
        <taxon>Filimonas</taxon>
    </lineage>
</organism>
<dbReference type="RefSeq" id="WP_129005087.1">
    <property type="nucleotide sequence ID" value="NZ_SDHZ01000003.1"/>
</dbReference>